<proteinExistence type="predicted"/>
<organism evidence="2 3">
    <name type="scientific">Canariomyces notabilis</name>
    <dbReference type="NCBI Taxonomy" id="2074819"/>
    <lineage>
        <taxon>Eukaryota</taxon>
        <taxon>Fungi</taxon>
        <taxon>Dikarya</taxon>
        <taxon>Ascomycota</taxon>
        <taxon>Pezizomycotina</taxon>
        <taxon>Sordariomycetes</taxon>
        <taxon>Sordariomycetidae</taxon>
        <taxon>Sordariales</taxon>
        <taxon>Chaetomiaceae</taxon>
        <taxon>Canariomyces</taxon>
    </lineage>
</organism>
<evidence type="ECO:0000256" key="1">
    <source>
        <dbReference type="SAM" id="MobiDB-lite"/>
    </source>
</evidence>
<keyword evidence="3" id="KW-1185">Reference proteome</keyword>
<dbReference type="Gene3D" id="1.10.510.10">
    <property type="entry name" value="Transferase(Phosphotransferase) domain 1"/>
    <property type="match status" value="1"/>
</dbReference>
<comment type="caution">
    <text evidence="2">The sequence shown here is derived from an EMBL/GenBank/DDBJ whole genome shotgun (WGS) entry which is preliminary data.</text>
</comment>
<evidence type="ECO:0008006" key="4">
    <source>
        <dbReference type="Google" id="ProtNLM"/>
    </source>
</evidence>
<dbReference type="GeneID" id="89941510"/>
<sequence>MSDESRQRTKKNILHHRETFGFPARPAVSRRCQHLIASLITDKEYRLCSKRYCMKDLASTTLSGSPSTSQTTSSPKSESCGIRDFAGRFVFPYDAEDIKAHKWFRHVP</sequence>
<dbReference type="EMBL" id="MU853333">
    <property type="protein sequence ID" value="KAK4116894.1"/>
    <property type="molecule type" value="Genomic_DNA"/>
</dbReference>
<feature type="region of interest" description="Disordered" evidence="1">
    <location>
        <begin position="59"/>
        <end position="79"/>
    </location>
</feature>
<name>A0AAN6TLV7_9PEZI</name>
<reference evidence="2" key="1">
    <citation type="journal article" date="2023" name="Mol. Phylogenet. Evol.">
        <title>Genome-scale phylogeny and comparative genomics of the fungal order Sordariales.</title>
        <authorList>
            <person name="Hensen N."/>
            <person name="Bonometti L."/>
            <person name="Westerberg I."/>
            <person name="Brannstrom I.O."/>
            <person name="Guillou S."/>
            <person name="Cros-Aarteil S."/>
            <person name="Calhoun S."/>
            <person name="Haridas S."/>
            <person name="Kuo A."/>
            <person name="Mondo S."/>
            <person name="Pangilinan J."/>
            <person name="Riley R."/>
            <person name="LaButti K."/>
            <person name="Andreopoulos B."/>
            <person name="Lipzen A."/>
            <person name="Chen C."/>
            <person name="Yan M."/>
            <person name="Daum C."/>
            <person name="Ng V."/>
            <person name="Clum A."/>
            <person name="Steindorff A."/>
            <person name="Ohm R.A."/>
            <person name="Martin F."/>
            <person name="Silar P."/>
            <person name="Natvig D.O."/>
            <person name="Lalanne C."/>
            <person name="Gautier V."/>
            <person name="Ament-Velasquez S.L."/>
            <person name="Kruys A."/>
            <person name="Hutchinson M.I."/>
            <person name="Powell A.J."/>
            <person name="Barry K."/>
            <person name="Miller A.N."/>
            <person name="Grigoriev I.V."/>
            <person name="Debuchy R."/>
            <person name="Gladieux P."/>
            <person name="Hiltunen Thoren M."/>
            <person name="Johannesson H."/>
        </authorList>
    </citation>
    <scope>NUCLEOTIDE SEQUENCE</scope>
    <source>
        <strain evidence="2">CBS 508.74</strain>
    </source>
</reference>
<reference evidence="2" key="2">
    <citation type="submission" date="2023-05" db="EMBL/GenBank/DDBJ databases">
        <authorList>
            <consortium name="Lawrence Berkeley National Laboratory"/>
            <person name="Steindorff A."/>
            <person name="Hensen N."/>
            <person name="Bonometti L."/>
            <person name="Westerberg I."/>
            <person name="Brannstrom I.O."/>
            <person name="Guillou S."/>
            <person name="Cros-Aarteil S."/>
            <person name="Calhoun S."/>
            <person name="Haridas S."/>
            <person name="Kuo A."/>
            <person name="Mondo S."/>
            <person name="Pangilinan J."/>
            <person name="Riley R."/>
            <person name="Labutti K."/>
            <person name="Andreopoulos B."/>
            <person name="Lipzen A."/>
            <person name="Chen C."/>
            <person name="Yanf M."/>
            <person name="Daum C."/>
            <person name="Ng V."/>
            <person name="Clum A."/>
            <person name="Ohm R."/>
            <person name="Martin F."/>
            <person name="Silar P."/>
            <person name="Natvig D."/>
            <person name="Lalanne C."/>
            <person name="Gautier V."/>
            <person name="Ament-Velasquez S.L."/>
            <person name="Kruys A."/>
            <person name="Hutchinson M.I."/>
            <person name="Powell A.J."/>
            <person name="Barry K."/>
            <person name="Miller A.N."/>
            <person name="Grigoriev I.V."/>
            <person name="Debuchy R."/>
            <person name="Gladieux P."/>
            <person name="Thoren M.H."/>
            <person name="Johannesson H."/>
        </authorList>
    </citation>
    <scope>NUCLEOTIDE SEQUENCE</scope>
    <source>
        <strain evidence="2">CBS 508.74</strain>
    </source>
</reference>
<gene>
    <name evidence="2" type="ORF">N656DRAFT_795148</name>
</gene>
<protein>
    <recommendedName>
        <fullName evidence="4">AGC-kinase C-terminal domain-containing protein</fullName>
    </recommendedName>
</protein>
<dbReference type="RefSeq" id="XP_064674464.1">
    <property type="nucleotide sequence ID" value="XM_064817385.1"/>
</dbReference>
<evidence type="ECO:0000313" key="2">
    <source>
        <dbReference type="EMBL" id="KAK4116894.1"/>
    </source>
</evidence>
<dbReference type="Proteomes" id="UP001302812">
    <property type="component" value="Unassembled WGS sequence"/>
</dbReference>
<dbReference type="AlphaFoldDB" id="A0AAN6TLV7"/>
<accession>A0AAN6TLV7</accession>
<evidence type="ECO:0000313" key="3">
    <source>
        <dbReference type="Proteomes" id="UP001302812"/>
    </source>
</evidence>